<sequence length="361" mass="40788">MEGLGVHRFWGLSPAEDLTQLLERAREESGGAAEDDQDDVLRVLCIGAGDIRHALRTAANLRRKQKANGCKRRVEFREVDALEQVLKSWSEGAPFDVQNLRDRRLRHFYGQRYDHRVGIVDGDYQNAVKPHASIIHYKQYKHWRETGIAFEFGDETYTMPNRSMASYAKGRERGESKLRRGFWTDVQVGPYFAWGIDCERTNQHATDLFKVANKGMATEQHRHTAVHVAVFNVLSMLHTLETGASYTMRKAGDVYSGIERPSDPQKFATSCAEGIMQLKDNVSIVLMSGDSVQSALSSRIMRIIIEKNMNPIERVERSSLIVASTITGKSVPDLLAPAHHQRIKDAAPQIYDISSRQESSD</sequence>
<dbReference type="InParanoid" id="A0A2R5G4K9"/>
<feature type="domain" description="DUF4470" evidence="5">
    <location>
        <begin position="9"/>
        <end position="65"/>
    </location>
</feature>
<dbReference type="InterPro" id="IPR028235">
    <property type="entry name" value="DNAAF3_C"/>
</dbReference>
<dbReference type="PANTHER" id="PTHR22118:SF14">
    <property type="entry name" value="DYNEIN AXONEMAL ASSEMBLY FACTOR 3"/>
    <property type="match status" value="1"/>
</dbReference>
<dbReference type="GO" id="GO:0005737">
    <property type="term" value="C:cytoplasm"/>
    <property type="evidence" value="ECO:0007669"/>
    <property type="project" value="UniProtKB-SubCell"/>
</dbReference>
<name>A0A2R5G4K9_9STRA</name>
<dbReference type="Pfam" id="PF14740">
    <property type="entry name" value="DUF4471"/>
    <property type="match status" value="1"/>
</dbReference>
<keyword evidence="4" id="KW-0970">Cilium biogenesis/degradation</keyword>
<evidence type="ECO:0000256" key="2">
    <source>
        <dbReference type="ARBA" id="ARBA00010449"/>
    </source>
</evidence>
<reference evidence="7 8" key="1">
    <citation type="submission" date="2017-12" db="EMBL/GenBank/DDBJ databases">
        <title>Sequencing, de novo assembly and annotation of complete genome of a new Thraustochytrid species, strain FCC1311.</title>
        <authorList>
            <person name="Sedici K."/>
            <person name="Godart F."/>
            <person name="Aiese Cigliano R."/>
            <person name="Sanseverino W."/>
            <person name="Barakat M."/>
            <person name="Ortet P."/>
            <person name="Marechal E."/>
            <person name="Cagnac O."/>
            <person name="Amato A."/>
        </authorList>
    </citation>
    <scope>NUCLEOTIDE SEQUENCE [LARGE SCALE GENOMIC DNA]</scope>
</reference>
<dbReference type="InterPro" id="IPR039304">
    <property type="entry name" value="DNAAF3"/>
</dbReference>
<dbReference type="EMBL" id="BEYU01000012">
    <property type="protein sequence ID" value="GBG25249.1"/>
    <property type="molecule type" value="Genomic_DNA"/>
</dbReference>
<dbReference type="GO" id="GO:0044458">
    <property type="term" value="P:motile cilium assembly"/>
    <property type="evidence" value="ECO:0007669"/>
    <property type="project" value="TreeGrafter"/>
</dbReference>
<keyword evidence="3" id="KW-0963">Cytoplasm</keyword>
<proteinExistence type="inferred from homology"/>
<dbReference type="Proteomes" id="UP000241890">
    <property type="component" value="Unassembled WGS sequence"/>
</dbReference>
<comment type="similarity">
    <text evidence="2">Belongs to the DNAAF3 family.</text>
</comment>
<dbReference type="Pfam" id="PF14737">
    <property type="entry name" value="DUF4470"/>
    <property type="match status" value="1"/>
</dbReference>
<dbReference type="AlphaFoldDB" id="A0A2R5G4K9"/>
<keyword evidence="8" id="KW-1185">Reference proteome</keyword>
<dbReference type="GO" id="GO:0070286">
    <property type="term" value="P:axonemal dynein complex assembly"/>
    <property type="evidence" value="ECO:0007669"/>
    <property type="project" value="InterPro"/>
</dbReference>
<evidence type="ECO:0000256" key="1">
    <source>
        <dbReference type="ARBA" id="ARBA00004496"/>
    </source>
</evidence>
<dbReference type="OrthoDB" id="538817at2759"/>
<evidence type="ECO:0000256" key="4">
    <source>
        <dbReference type="ARBA" id="ARBA00022794"/>
    </source>
</evidence>
<feature type="domain" description="Dynein assembly factor 3 C-terminal" evidence="6">
    <location>
        <begin position="74"/>
        <end position="255"/>
    </location>
</feature>
<organism evidence="7 8">
    <name type="scientific">Hondaea fermentalgiana</name>
    <dbReference type="NCBI Taxonomy" id="2315210"/>
    <lineage>
        <taxon>Eukaryota</taxon>
        <taxon>Sar</taxon>
        <taxon>Stramenopiles</taxon>
        <taxon>Bigyra</taxon>
        <taxon>Labyrinthulomycetes</taxon>
        <taxon>Thraustochytrida</taxon>
        <taxon>Thraustochytriidae</taxon>
        <taxon>Hondaea</taxon>
    </lineage>
</organism>
<accession>A0A2R5G4K9</accession>
<evidence type="ECO:0000313" key="8">
    <source>
        <dbReference type="Proteomes" id="UP000241890"/>
    </source>
</evidence>
<comment type="subcellular location">
    <subcellularLocation>
        <location evidence="1">Cytoplasm</location>
    </subcellularLocation>
</comment>
<comment type="caution">
    <text evidence="7">The sequence shown here is derived from an EMBL/GenBank/DDBJ whole genome shotgun (WGS) entry which is preliminary data.</text>
</comment>
<evidence type="ECO:0000259" key="5">
    <source>
        <dbReference type="Pfam" id="PF14737"/>
    </source>
</evidence>
<dbReference type="PANTHER" id="PTHR22118">
    <property type="entry name" value="DYNEIN ASSEMBLY FACTOR 3, AXONEMAL"/>
    <property type="match status" value="1"/>
</dbReference>
<protein>
    <submittedName>
        <fullName evidence="7">Dynein assembly factor 3, axonemal</fullName>
    </submittedName>
</protein>
<gene>
    <name evidence="7" type="ORF">FCC1311_014662</name>
</gene>
<evidence type="ECO:0000313" key="7">
    <source>
        <dbReference type="EMBL" id="GBG25249.1"/>
    </source>
</evidence>
<evidence type="ECO:0000259" key="6">
    <source>
        <dbReference type="Pfam" id="PF14740"/>
    </source>
</evidence>
<evidence type="ECO:0000256" key="3">
    <source>
        <dbReference type="ARBA" id="ARBA00022490"/>
    </source>
</evidence>
<dbReference type="InterPro" id="IPR027974">
    <property type="entry name" value="DUF4470"/>
</dbReference>